<evidence type="ECO:0008006" key="3">
    <source>
        <dbReference type="Google" id="ProtNLM"/>
    </source>
</evidence>
<gene>
    <name evidence="1" type="ORF">HYH03_003878</name>
</gene>
<evidence type="ECO:0000313" key="1">
    <source>
        <dbReference type="EMBL" id="KAG2498120.1"/>
    </source>
</evidence>
<dbReference type="OrthoDB" id="547610at2759"/>
<organism evidence="1 2">
    <name type="scientific">Edaphochlamys debaryana</name>
    <dbReference type="NCBI Taxonomy" id="47281"/>
    <lineage>
        <taxon>Eukaryota</taxon>
        <taxon>Viridiplantae</taxon>
        <taxon>Chlorophyta</taxon>
        <taxon>core chlorophytes</taxon>
        <taxon>Chlorophyceae</taxon>
        <taxon>CS clade</taxon>
        <taxon>Chlamydomonadales</taxon>
        <taxon>Chlamydomonadales incertae sedis</taxon>
        <taxon>Edaphochlamys</taxon>
    </lineage>
</organism>
<dbReference type="EMBL" id="JAEHOE010000011">
    <property type="protein sequence ID" value="KAG2498120.1"/>
    <property type="molecule type" value="Genomic_DNA"/>
</dbReference>
<dbReference type="AlphaFoldDB" id="A0A835Y8A1"/>
<accession>A0A835Y8A1</accession>
<dbReference type="Proteomes" id="UP000612055">
    <property type="component" value="Unassembled WGS sequence"/>
</dbReference>
<keyword evidence="2" id="KW-1185">Reference proteome</keyword>
<comment type="caution">
    <text evidence="1">The sequence shown here is derived from an EMBL/GenBank/DDBJ whole genome shotgun (WGS) entry which is preliminary data.</text>
</comment>
<protein>
    <recommendedName>
        <fullName evidence="3">MYM-type domain-containing protein</fullName>
    </recommendedName>
</protein>
<name>A0A835Y8A1_9CHLO</name>
<sequence>MHDALEDAAPLAYNGCCSNSYGLYEYTDLNAPAEAFHVQNLAELGVLPELVTGSGAGSGAGAAGGPQGVGPGMLSGGKTVGVKGATKAAAAQPAEQAADDSQLKAIRLLMDFDEKCKNGEWPASTSVHCYWCCHRFTNVPVGIPLSYNEDLGKFMVYGCFCSCECAAAYNLDSKESSDKIMMRHGFLNMLARELGHPFLVRPAPSHIEEFQERCHTSRLILVNFPPMMTVTQQVEEVNQRELRSEYRYIPIDNERVNKYKEKIKLKRTKPLVNYRNTLDHAMNLRFT</sequence>
<proteinExistence type="predicted"/>
<evidence type="ECO:0000313" key="2">
    <source>
        <dbReference type="Proteomes" id="UP000612055"/>
    </source>
</evidence>
<reference evidence="1" key="1">
    <citation type="journal article" date="2020" name="bioRxiv">
        <title>Comparative genomics of Chlamydomonas.</title>
        <authorList>
            <person name="Craig R.J."/>
            <person name="Hasan A.R."/>
            <person name="Ness R.W."/>
            <person name="Keightley P.D."/>
        </authorList>
    </citation>
    <scope>NUCLEOTIDE SEQUENCE</scope>
    <source>
        <strain evidence="1">CCAP 11/70</strain>
    </source>
</reference>